<evidence type="ECO:0000313" key="12">
    <source>
        <dbReference type="EMBL" id="SEQ98437.1"/>
    </source>
</evidence>
<dbReference type="SUPFAM" id="SSF52418">
    <property type="entry name" value="Nucleoside phosphorylase/phosphoribosyltransferase catalytic domain"/>
    <property type="match status" value="1"/>
</dbReference>
<accession>A0A1H9KHN6</accession>
<comment type="cofactor">
    <cofactor evidence="9">
        <name>Mg(2+)</name>
        <dbReference type="ChEBI" id="CHEBI:18420"/>
    </cofactor>
    <text evidence="9">Binds 2 magnesium ions per monomer.</text>
</comment>
<keyword evidence="9" id="KW-0460">Magnesium</keyword>
<name>A0A1H9KHN6_BUTFI</name>
<evidence type="ECO:0000256" key="5">
    <source>
        <dbReference type="ARBA" id="ARBA00022822"/>
    </source>
</evidence>
<dbReference type="eggNOG" id="COG0547">
    <property type="taxonomic scope" value="Bacteria"/>
</dbReference>
<gene>
    <name evidence="9" type="primary">trpD</name>
    <name evidence="12" type="ORF">SAMN04487884_10155</name>
</gene>
<feature type="binding site" evidence="9">
    <location>
        <begin position="89"/>
        <end position="92"/>
    </location>
    <ligand>
        <name>5-phospho-alpha-D-ribose 1-diphosphate</name>
        <dbReference type="ChEBI" id="CHEBI:58017"/>
    </ligand>
</feature>
<feature type="binding site" evidence="9">
    <location>
        <position position="87"/>
    </location>
    <ligand>
        <name>5-phospho-alpha-D-ribose 1-diphosphate</name>
        <dbReference type="ChEBI" id="CHEBI:58017"/>
    </ligand>
</feature>
<dbReference type="RefSeq" id="WP_074753689.1">
    <property type="nucleotide sequence ID" value="NZ_FOGJ01000001.1"/>
</dbReference>
<feature type="binding site" evidence="9">
    <location>
        <position position="91"/>
    </location>
    <ligand>
        <name>Mg(2+)</name>
        <dbReference type="ChEBI" id="CHEBI:18420"/>
        <label>1</label>
    </ligand>
</feature>
<feature type="binding site" evidence="9">
    <location>
        <position position="119"/>
    </location>
    <ligand>
        <name>5-phospho-alpha-D-ribose 1-diphosphate</name>
        <dbReference type="ChEBI" id="CHEBI:58017"/>
    </ligand>
</feature>
<evidence type="ECO:0000259" key="11">
    <source>
        <dbReference type="Pfam" id="PF02885"/>
    </source>
</evidence>
<sequence length="342" mass="36241">MIKEAIAQVVAGKDLDAQTAKEAMSEMFDGTATQAQIAAFITGLRMKGETVTEITACANVMREKGIRVQPSTDVMEIVGTGGDLVGTFNISTTSAFVIAAAGVPVAKHGNRSVSSKSGAADVLEQLGATITLEPDQMMKVLDEVGICFLFAQKYHSSMKYAAPVRKELGIRTIFNILGPLTNPAAAKMQVMGVYDQKLVEPLAQVLSNLGVTRGVVVCGSDGIDEVTLTGPTTVCEIREGNLHTYELSPEVFGLKLCKLEDLIGGTPQENAQITRDILSGKEQGPKRNDVILNAALAIYLGIDGISMAEAVVKAKETIDSGKAIETLDRFIAATNKYAELSA</sequence>
<dbReference type="InterPro" id="IPR036320">
    <property type="entry name" value="Glycosyl_Trfase_fam3_N_dom_sf"/>
</dbReference>
<dbReference type="Pfam" id="PF00591">
    <property type="entry name" value="Glycos_transf_3"/>
    <property type="match status" value="1"/>
</dbReference>
<comment type="catalytic activity">
    <reaction evidence="7 9">
        <text>N-(5-phospho-beta-D-ribosyl)anthranilate + diphosphate = 5-phospho-alpha-D-ribose 1-diphosphate + anthranilate</text>
        <dbReference type="Rhea" id="RHEA:11768"/>
        <dbReference type="ChEBI" id="CHEBI:16567"/>
        <dbReference type="ChEBI" id="CHEBI:18277"/>
        <dbReference type="ChEBI" id="CHEBI:33019"/>
        <dbReference type="ChEBI" id="CHEBI:58017"/>
        <dbReference type="EC" id="2.4.2.18"/>
    </reaction>
</comment>
<dbReference type="NCBIfam" id="TIGR01245">
    <property type="entry name" value="trpD"/>
    <property type="match status" value="1"/>
</dbReference>
<evidence type="ECO:0000256" key="7">
    <source>
        <dbReference type="ARBA" id="ARBA00052328"/>
    </source>
</evidence>
<keyword evidence="4 9" id="KW-0808">Transferase</keyword>
<comment type="caution">
    <text evidence="9">Lacks conserved residue(s) required for the propagation of feature annotation.</text>
</comment>
<comment type="similarity">
    <text evidence="8">In the C-terminal section; belongs to the anthranilate phosphoribosyltransferase family.</text>
</comment>
<keyword evidence="9" id="KW-0479">Metal-binding</keyword>
<dbReference type="FunFam" id="3.40.1030.10:FF:000002">
    <property type="entry name" value="Anthranilate phosphoribosyltransferase"/>
    <property type="match status" value="1"/>
</dbReference>
<keyword evidence="2 9" id="KW-0028">Amino-acid biosynthesis</keyword>
<feature type="binding site" evidence="9">
    <location>
        <position position="79"/>
    </location>
    <ligand>
        <name>anthranilate</name>
        <dbReference type="ChEBI" id="CHEBI:16567"/>
        <label>1</label>
    </ligand>
</feature>
<dbReference type="Pfam" id="PF02885">
    <property type="entry name" value="Glycos_trans_3N"/>
    <property type="match status" value="1"/>
</dbReference>
<dbReference type="GO" id="GO:0005829">
    <property type="term" value="C:cytosol"/>
    <property type="evidence" value="ECO:0007669"/>
    <property type="project" value="TreeGrafter"/>
</dbReference>
<evidence type="ECO:0000313" key="13">
    <source>
        <dbReference type="Proteomes" id="UP000182584"/>
    </source>
</evidence>
<dbReference type="EMBL" id="FOGJ01000001">
    <property type="protein sequence ID" value="SEQ98437.1"/>
    <property type="molecule type" value="Genomic_DNA"/>
</dbReference>
<evidence type="ECO:0000256" key="1">
    <source>
        <dbReference type="ARBA" id="ARBA00004907"/>
    </source>
</evidence>
<keyword evidence="3 9" id="KW-0328">Glycosyltransferase</keyword>
<dbReference type="GO" id="GO:0000162">
    <property type="term" value="P:L-tryptophan biosynthetic process"/>
    <property type="evidence" value="ECO:0007669"/>
    <property type="project" value="UniProtKB-UniRule"/>
</dbReference>
<feature type="binding site" evidence="9">
    <location>
        <position position="110"/>
    </location>
    <ligand>
        <name>anthranilate</name>
        <dbReference type="ChEBI" id="CHEBI:16567"/>
        <label>1</label>
    </ligand>
</feature>
<dbReference type="AlphaFoldDB" id="A0A1H9KHN6"/>
<dbReference type="GO" id="GO:0000287">
    <property type="term" value="F:magnesium ion binding"/>
    <property type="evidence" value="ECO:0007669"/>
    <property type="project" value="UniProtKB-UniRule"/>
</dbReference>
<evidence type="ECO:0000259" key="10">
    <source>
        <dbReference type="Pfam" id="PF00591"/>
    </source>
</evidence>
<feature type="binding site" evidence="9">
    <location>
        <position position="225"/>
    </location>
    <ligand>
        <name>Mg(2+)</name>
        <dbReference type="ChEBI" id="CHEBI:18420"/>
        <label>2</label>
    </ligand>
</feature>
<dbReference type="HAMAP" id="MF_00211">
    <property type="entry name" value="TrpD"/>
    <property type="match status" value="1"/>
</dbReference>
<feature type="domain" description="Glycosyl transferase family 3 N-terminal" evidence="11">
    <location>
        <begin position="3"/>
        <end position="65"/>
    </location>
</feature>
<evidence type="ECO:0000256" key="2">
    <source>
        <dbReference type="ARBA" id="ARBA00022605"/>
    </source>
</evidence>
<organism evidence="12 13">
    <name type="scientific">Butyrivibrio fibrisolvens</name>
    <dbReference type="NCBI Taxonomy" id="831"/>
    <lineage>
        <taxon>Bacteria</taxon>
        <taxon>Bacillati</taxon>
        <taxon>Bacillota</taxon>
        <taxon>Clostridia</taxon>
        <taxon>Lachnospirales</taxon>
        <taxon>Lachnospiraceae</taxon>
        <taxon>Butyrivibrio</taxon>
    </lineage>
</organism>
<reference evidence="12 13" key="1">
    <citation type="submission" date="2016-10" db="EMBL/GenBank/DDBJ databases">
        <authorList>
            <person name="de Groot N.N."/>
        </authorList>
    </citation>
    <scope>NUCLEOTIDE SEQUENCE [LARGE SCALE GENOMIC DNA]</scope>
    <source>
        <strain evidence="12 13">AR40</strain>
    </source>
</reference>
<feature type="binding site" evidence="9">
    <location>
        <begin position="107"/>
        <end position="115"/>
    </location>
    <ligand>
        <name>5-phospho-alpha-D-ribose 1-diphosphate</name>
        <dbReference type="ChEBI" id="CHEBI:58017"/>
    </ligand>
</feature>
<feature type="binding site" evidence="9">
    <location>
        <position position="224"/>
    </location>
    <ligand>
        <name>Mg(2+)</name>
        <dbReference type="ChEBI" id="CHEBI:18420"/>
        <label>2</label>
    </ligand>
</feature>
<keyword evidence="6 9" id="KW-0057">Aromatic amino acid biosynthesis</keyword>
<feature type="binding site" evidence="9">
    <location>
        <begin position="82"/>
        <end position="83"/>
    </location>
    <ligand>
        <name>5-phospho-alpha-D-ribose 1-diphosphate</name>
        <dbReference type="ChEBI" id="CHEBI:58017"/>
    </ligand>
</feature>
<comment type="function">
    <text evidence="9">Catalyzes the transfer of the phosphoribosyl group of 5-phosphorylribose-1-pyrophosphate (PRPP) to anthranilate to yield N-(5'-phosphoribosyl)-anthranilate (PRA).</text>
</comment>
<dbReference type="InterPro" id="IPR000312">
    <property type="entry name" value="Glycosyl_Trfase_fam3"/>
</dbReference>
<comment type="subunit">
    <text evidence="9">Homodimer.</text>
</comment>
<dbReference type="PANTHER" id="PTHR43285">
    <property type="entry name" value="ANTHRANILATE PHOSPHORIBOSYLTRANSFERASE"/>
    <property type="match status" value="1"/>
</dbReference>
<dbReference type="InterPro" id="IPR005940">
    <property type="entry name" value="Anthranilate_Pribosyl_Tfrase"/>
</dbReference>
<dbReference type="PANTHER" id="PTHR43285:SF2">
    <property type="entry name" value="ANTHRANILATE PHOSPHORIBOSYLTRANSFERASE"/>
    <property type="match status" value="1"/>
</dbReference>
<evidence type="ECO:0000256" key="8">
    <source>
        <dbReference type="ARBA" id="ARBA00061188"/>
    </source>
</evidence>
<evidence type="ECO:0000256" key="9">
    <source>
        <dbReference type="HAMAP-Rule" id="MF_00211"/>
    </source>
</evidence>
<comment type="pathway">
    <text evidence="1 9">Amino-acid biosynthesis; L-tryptophan biosynthesis; L-tryptophan from chorismate: step 2/5.</text>
</comment>
<feature type="binding site" evidence="9">
    <location>
        <position position="225"/>
    </location>
    <ligand>
        <name>Mg(2+)</name>
        <dbReference type="ChEBI" id="CHEBI:18420"/>
        <label>1</label>
    </ligand>
</feature>
<dbReference type="Gene3D" id="1.20.970.10">
    <property type="entry name" value="Transferase, Pyrimidine Nucleoside Phosphorylase, Chain C"/>
    <property type="match status" value="1"/>
</dbReference>
<dbReference type="Gene3D" id="3.40.1030.10">
    <property type="entry name" value="Nucleoside phosphorylase/phosphoribosyltransferase catalytic domain"/>
    <property type="match status" value="1"/>
</dbReference>
<dbReference type="GO" id="GO:0004048">
    <property type="term" value="F:anthranilate phosphoribosyltransferase activity"/>
    <property type="evidence" value="ECO:0007669"/>
    <property type="project" value="UniProtKB-UniRule"/>
</dbReference>
<feature type="binding site" evidence="9">
    <location>
        <position position="79"/>
    </location>
    <ligand>
        <name>5-phospho-alpha-D-ribose 1-diphosphate</name>
        <dbReference type="ChEBI" id="CHEBI:58017"/>
    </ligand>
</feature>
<comment type="similarity">
    <text evidence="9">Belongs to the anthranilate phosphoribosyltransferase family.</text>
</comment>
<dbReference type="EC" id="2.4.2.18" evidence="9"/>
<evidence type="ECO:0000256" key="4">
    <source>
        <dbReference type="ARBA" id="ARBA00022679"/>
    </source>
</evidence>
<feature type="domain" description="Glycosyl transferase family 3" evidence="10">
    <location>
        <begin position="72"/>
        <end position="323"/>
    </location>
</feature>
<proteinExistence type="inferred from homology"/>
<dbReference type="InterPro" id="IPR035902">
    <property type="entry name" value="Nuc_phospho_transferase"/>
</dbReference>
<dbReference type="OrthoDB" id="9806430at2"/>
<dbReference type="InterPro" id="IPR017459">
    <property type="entry name" value="Glycosyl_Trfase_fam3_N_dom"/>
</dbReference>
<dbReference type="SUPFAM" id="SSF47648">
    <property type="entry name" value="Nucleoside phosphorylase/phosphoribosyltransferase N-terminal domain"/>
    <property type="match status" value="1"/>
</dbReference>
<keyword evidence="5 9" id="KW-0822">Tryptophan biosynthesis</keyword>
<feature type="binding site" evidence="9">
    <location>
        <position position="165"/>
    </location>
    <ligand>
        <name>anthranilate</name>
        <dbReference type="ChEBI" id="CHEBI:16567"/>
        <label>2</label>
    </ligand>
</feature>
<dbReference type="Proteomes" id="UP000182584">
    <property type="component" value="Unassembled WGS sequence"/>
</dbReference>
<evidence type="ECO:0000256" key="3">
    <source>
        <dbReference type="ARBA" id="ARBA00022676"/>
    </source>
</evidence>
<dbReference type="UniPathway" id="UPA00035">
    <property type="reaction ID" value="UER00041"/>
</dbReference>
<protein>
    <recommendedName>
        <fullName evidence="9">Anthranilate phosphoribosyltransferase</fullName>
        <ecNumber evidence="9">2.4.2.18</ecNumber>
    </recommendedName>
</protein>
<evidence type="ECO:0000256" key="6">
    <source>
        <dbReference type="ARBA" id="ARBA00023141"/>
    </source>
</evidence>